<keyword evidence="3" id="KW-1185">Reference proteome</keyword>
<evidence type="ECO:0000313" key="2">
    <source>
        <dbReference type="EnsemblMetazoa" id="CPIJ007631-PA"/>
    </source>
</evidence>
<keyword evidence="1" id="KW-0648">Protein biosynthesis</keyword>
<keyword evidence="1" id="KW-0251">Elongation factor</keyword>
<dbReference type="Gene3D" id="2.40.30.10">
    <property type="entry name" value="Translation factors"/>
    <property type="match status" value="1"/>
</dbReference>
<dbReference type="GO" id="GO:0003746">
    <property type="term" value="F:translation elongation factor activity"/>
    <property type="evidence" value="ECO:0007669"/>
    <property type="project" value="UniProtKB-KW"/>
</dbReference>
<dbReference type="STRING" id="7176.B0WJH7"/>
<dbReference type="eggNOG" id="KOG0052">
    <property type="taxonomic scope" value="Eukaryota"/>
</dbReference>
<reference evidence="1" key="1">
    <citation type="submission" date="2007-03" db="EMBL/GenBank/DDBJ databases">
        <title>Annotation of Culex pipiens quinquefasciatus.</title>
        <authorList>
            <consortium name="The Broad Institute Genome Sequencing Platform"/>
            <person name="Atkinson P.W."/>
            <person name="Hemingway J."/>
            <person name="Christensen B.M."/>
            <person name="Higgs S."/>
            <person name="Kodira C."/>
            <person name="Hannick L."/>
            <person name="Megy K."/>
            <person name="O'Leary S."/>
            <person name="Pearson M."/>
            <person name="Haas B.J."/>
            <person name="Mauceli E."/>
            <person name="Wortman J.R."/>
            <person name="Lee N.H."/>
            <person name="Guigo R."/>
            <person name="Stanke M."/>
            <person name="Alvarado L."/>
            <person name="Amedeo P."/>
            <person name="Antoine C.H."/>
            <person name="Arensburger P."/>
            <person name="Bidwell S.L."/>
            <person name="Crawford M."/>
            <person name="Camaro F."/>
            <person name="Devon K."/>
            <person name="Engels R."/>
            <person name="Hammond M."/>
            <person name="Howarth C."/>
            <person name="Koehrsen M."/>
            <person name="Lawson D."/>
            <person name="Montgomery P."/>
            <person name="Nene V."/>
            <person name="Nusbaum C."/>
            <person name="Puiu D."/>
            <person name="Romero-Severson J."/>
            <person name="Severson D.W."/>
            <person name="Shumway M."/>
            <person name="Sisk P."/>
            <person name="Stolte C."/>
            <person name="Zeng Q."/>
            <person name="Eisenstadt E."/>
            <person name="Fraser-Liggett C."/>
            <person name="Strausberg R."/>
            <person name="Galagan J."/>
            <person name="Birren B."/>
            <person name="Collins F.H."/>
        </authorList>
    </citation>
    <scope>NUCLEOTIDE SEQUENCE [LARGE SCALE GENOMIC DNA]</scope>
    <source>
        <strain evidence="1">JHB</strain>
    </source>
</reference>
<name>B0WJH7_CULQU</name>
<dbReference type="EMBL" id="DS231960">
    <property type="protein sequence ID" value="EDS29173.1"/>
    <property type="molecule type" value="Genomic_DNA"/>
</dbReference>
<gene>
    <name evidence="2" type="primary">6039220</name>
    <name evidence="1" type="ORF">CpipJ_CPIJ007631</name>
</gene>
<evidence type="ECO:0000313" key="1">
    <source>
        <dbReference type="EMBL" id="EDS29173.1"/>
    </source>
</evidence>
<dbReference type="SUPFAM" id="SSF50447">
    <property type="entry name" value="Translation proteins"/>
    <property type="match status" value="1"/>
</dbReference>
<dbReference type="InParanoid" id="B0WJH7"/>
<dbReference type="AlphaFoldDB" id="B0WJH7"/>
<proteinExistence type="predicted"/>
<organism>
    <name type="scientific">Culex quinquefasciatus</name>
    <name type="common">Southern house mosquito</name>
    <name type="synonym">Culex pungens</name>
    <dbReference type="NCBI Taxonomy" id="7176"/>
    <lineage>
        <taxon>Eukaryota</taxon>
        <taxon>Metazoa</taxon>
        <taxon>Ecdysozoa</taxon>
        <taxon>Arthropoda</taxon>
        <taxon>Hexapoda</taxon>
        <taxon>Insecta</taxon>
        <taxon>Pterygota</taxon>
        <taxon>Neoptera</taxon>
        <taxon>Endopterygota</taxon>
        <taxon>Diptera</taxon>
        <taxon>Nematocera</taxon>
        <taxon>Culicoidea</taxon>
        <taxon>Culicidae</taxon>
        <taxon>Culicinae</taxon>
        <taxon>Culicini</taxon>
        <taxon>Culex</taxon>
        <taxon>Culex</taxon>
    </lineage>
</organism>
<dbReference type="EnsemblMetazoa" id="CPIJ007631-RA">
    <property type="protein sequence ID" value="CPIJ007631-PA"/>
    <property type="gene ID" value="CPIJ007631"/>
</dbReference>
<sequence length="235" mass="25600">MKSGLGAVSALFYMEILNNLSELCSFKRIRYDRHYQIQSGGGGREIPGTNNTIYIPALDTLSRTLTMKGFNSSAVVTQEVVMDELPGFLFSPTITDLRLFSGTVRGRFCPKIGGTGTETDVNKPGIAIVFVSANLTTDVKSVEMYQEALPEAVPGDNVKNLSVMELRRGYVAVLDWHTAHIACEFSEIKEKPKSLNVMRDRGMIGQGLVEHTFVAGSSMSPCHPEMGTITMAAGL</sequence>
<evidence type="ECO:0000313" key="3">
    <source>
        <dbReference type="Proteomes" id="UP000002320"/>
    </source>
</evidence>
<protein>
    <submittedName>
        <fullName evidence="1 2">Elongation factor-1 alpha</fullName>
    </submittedName>
</protein>
<dbReference type="VEuPathDB" id="VectorBase:CQUJHB010833"/>
<dbReference type="InterPro" id="IPR009000">
    <property type="entry name" value="Transl_B-barrel_sf"/>
</dbReference>
<dbReference type="OrthoDB" id="5570111at2759"/>
<dbReference type="VEuPathDB" id="VectorBase:CPIJ007631"/>
<reference evidence="2" key="2">
    <citation type="submission" date="2021-02" db="UniProtKB">
        <authorList>
            <consortium name="EnsemblMetazoa"/>
        </authorList>
    </citation>
    <scope>IDENTIFICATION</scope>
    <source>
        <strain evidence="2">JHB</strain>
    </source>
</reference>
<accession>B0WJH7</accession>
<dbReference type="PANTHER" id="PTHR44830">
    <property type="entry name" value="ELONGATION FACTOR 1 ALPHA"/>
    <property type="match status" value="1"/>
</dbReference>
<dbReference type="PANTHER" id="PTHR44830:SF1">
    <property type="entry name" value="TR-TYPE G DOMAIN-CONTAINING PROTEIN"/>
    <property type="match status" value="1"/>
</dbReference>
<dbReference type="Proteomes" id="UP000002320">
    <property type="component" value="Unassembled WGS sequence"/>
</dbReference>
<dbReference type="KEGG" id="cqu:CpipJ_CPIJ007631"/>
<dbReference type="HOGENOM" id="CLU_1181216_0_0_1"/>